<reference evidence="1 2" key="1">
    <citation type="submission" date="2017-03" db="EMBL/GenBank/DDBJ databases">
        <title>Draft Genome sequence of Marispirochaeta sp. strain JC444.</title>
        <authorList>
            <person name="Shivani Y."/>
            <person name="Subhash Y."/>
            <person name="Sasikala C."/>
            <person name="Ramana C."/>
        </authorList>
    </citation>
    <scope>NUCLEOTIDE SEQUENCE [LARGE SCALE GENOMIC DNA]</scope>
    <source>
        <strain evidence="1 2">JC444</strain>
    </source>
</reference>
<keyword evidence="2" id="KW-1185">Reference proteome</keyword>
<name>A0A1Y1RYQ7_9SPIO</name>
<dbReference type="RefSeq" id="WP_083050534.1">
    <property type="nucleotide sequence ID" value="NZ_MWQY01000010.1"/>
</dbReference>
<organism evidence="1 2">
    <name type="scientific">Marispirochaeta aestuarii</name>
    <dbReference type="NCBI Taxonomy" id="1963862"/>
    <lineage>
        <taxon>Bacteria</taxon>
        <taxon>Pseudomonadati</taxon>
        <taxon>Spirochaetota</taxon>
        <taxon>Spirochaetia</taxon>
        <taxon>Spirochaetales</taxon>
        <taxon>Spirochaetaceae</taxon>
        <taxon>Marispirochaeta</taxon>
    </lineage>
</organism>
<evidence type="ECO:0008006" key="3">
    <source>
        <dbReference type="Google" id="ProtNLM"/>
    </source>
</evidence>
<proteinExistence type="predicted"/>
<evidence type="ECO:0000313" key="2">
    <source>
        <dbReference type="Proteomes" id="UP000192343"/>
    </source>
</evidence>
<dbReference type="AlphaFoldDB" id="A0A1Y1RYQ7"/>
<accession>A0A1Y1RYQ7</accession>
<gene>
    <name evidence="1" type="ORF">B4O97_10085</name>
</gene>
<protein>
    <recommendedName>
        <fullName evidence="3">Serine protease</fullName>
    </recommendedName>
</protein>
<dbReference type="Proteomes" id="UP000192343">
    <property type="component" value="Unassembled WGS sequence"/>
</dbReference>
<dbReference type="PROSITE" id="PS51257">
    <property type="entry name" value="PROKAR_LIPOPROTEIN"/>
    <property type="match status" value="1"/>
</dbReference>
<evidence type="ECO:0000313" key="1">
    <source>
        <dbReference type="EMBL" id="ORC35077.1"/>
    </source>
</evidence>
<dbReference type="STRING" id="1963862.B4O97_10085"/>
<dbReference type="SUPFAM" id="SSF50494">
    <property type="entry name" value="Trypsin-like serine proteases"/>
    <property type="match status" value="1"/>
</dbReference>
<dbReference type="EMBL" id="MWQY01000010">
    <property type="protein sequence ID" value="ORC35077.1"/>
    <property type="molecule type" value="Genomic_DNA"/>
</dbReference>
<sequence length="321" mass="35849">MNNLNSKSRINRYRPLYVSILMLMVISCRHFPIRETTISPDALEEYRTNLLQWNSIASTDKDLNPVSPLPVEHYEVPIEALHTLNGLFFIGFSVVSDAEAAETGIEANHHQPGTAPRLKGVRRVFIIFDVPEKPEQEDPGIAGVLLDGNGWVLTVAHPFSNPSLANLPLYARIGEDSSWYSADHRMTARSSNLALVHFALKGKNLMAPAFAQAKQGSPAFIGYKGTEEKILIEKTEETLQLGDSLVFRANLVSRSIEHRDSLISGLPLVNQEGEILGLYYYQSLDGRFSGYAGWKELPGLIDSMIHLLHRELLSELRRTNS</sequence>
<dbReference type="InterPro" id="IPR009003">
    <property type="entry name" value="Peptidase_S1_PA"/>
</dbReference>
<comment type="caution">
    <text evidence="1">The sequence shown here is derived from an EMBL/GenBank/DDBJ whole genome shotgun (WGS) entry which is preliminary data.</text>
</comment>